<proteinExistence type="predicted"/>
<organism evidence="1 2">
    <name type="scientific">Ancylostoma ceylanicum</name>
    <dbReference type="NCBI Taxonomy" id="53326"/>
    <lineage>
        <taxon>Eukaryota</taxon>
        <taxon>Metazoa</taxon>
        <taxon>Ecdysozoa</taxon>
        <taxon>Nematoda</taxon>
        <taxon>Chromadorea</taxon>
        <taxon>Rhabditida</taxon>
        <taxon>Rhabditina</taxon>
        <taxon>Rhabditomorpha</taxon>
        <taxon>Strongyloidea</taxon>
        <taxon>Ancylostomatidae</taxon>
        <taxon>Ancylostomatinae</taxon>
        <taxon>Ancylostoma</taxon>
    </lineage>
</organism>
<accession>A0A016WYG5</accession>
<evidence type="ECO:0000313" key="1">
    <source>
        <dbReference type="EMBL" id="EYC44700.1"/>
    </source>
</evidence>
<dbReference type="EMBL" id="JARK01000053">
    <property type="protein sequence ID" value="EYC44700.1"/>
    <property type="molecule type" value="Genomic_DNA"/>
</dbReference>
<sequence>MSGPFRHRHYVQVSVTLHPRWNTGSGIVVIYSSHSDRKGRKSLVIDRHSFLFFMLGFLAEIQNPSIAFRAVMSISWWTSWNTRIYSTHSRPYASSMVCHVGHTRFCTKVLPTIRLVGTRSSRRAQQRSRIFTTEASTPQVTLGYKLARETPR</sequence>
<protein>
    <submittedName>
        <fullName evidence="1">Uncharacterized protein</fullName>
    </submittedName>
</protein>
<dbReference type="Proteomes" id="UP000024635">
    <property type="component" value="Unassembled WGS sequence"/>
</dbReference>
<evidence type="ECO:0000313" key="2">
    <source>
        <dbReference type="Proteomes" id="UP000024635"/>
    </source>
</evidence>
<reference evidence="2" key="1">
    <citation type="journal article" date="2015" name="Nat. Genet.">
        <title>The genome and transcriptome of the zoonotic hookworm Ancylostoma ceylanicum identify infection-specific gene families.</title>
        <authorList>
            <person name="Schwarz E.M."/>
            <person name="Hu Y."/>
            <person name="Antoshechkin I."/>
            <person name="Miller M.M."/>
            <person name="Sternberg P.W."/>
            <person name="Aroian R.V."/>
        </authorList>
    </citation>
    <scope>NUCLEOTIDE SEQUENCE</scope>
    <source>
        <strain evidence="2">HY135</strain>
    </source>
</reference>
<comment type="caution">
    <text evidence="1">The sequence shown here is derived from an EMBL/GenBank/DDBJ whole genome shotgun (WGS) entry which is preliminary data.</text>
</comment>
<keyword evidence="2" id="KW-1185">Reference proteome</keyword>
<dbReference type="AlphaFoldDB" id="A0A016WYG5"/>
<name>A0A016WYG5_9BILA</name>
<gene>
    <name evidence="1" type="primary">Acey_s0453.g1718</name>
    <name evidence="1" type="ORF">Y032_0453g1718</name>
</gene>